<dbReference type="Gene3D" id="3.40.1190.10">
    <property type="entry name" value="Mur-like, catalytic domain"/>
    <property type="match status" value="1"/>
</dbReference>
<evidence type="ECO:0000256" key="5">
    <source>
        <dbReference type="ARBA" id="ARBA00022840"/>
    </source>
</evidence>
<dbReference type="OrthoDB" id="9800958at2"/>
<dbReference type="InterPro" id="IPR013221">
    <property type="entry name" value="Mur_ligase_cen"/>
</dbReference>
<dbReference type="Pfam" id="PF08245">
    <property type="entry name" value="Mur_ligase_M"/>
    <property type="match status" value="1"/>
</dbReference>
<feature type="domain" description="Mur ligase N-terminal catalytic" evidence="12">
    <location>
        <begin position="30"/>
        <end position="92"/>
    </location>
</feature>
<keyword evidence="6 10" id="KW-0133">Cell shape</keyword>
<evidence type="ECO:0000256" key="4">
    <source>
        <dbReference type="ARBA" id="ARBA00022741"/>
    </source>
</evidence>
<dbReference type="GO" id="GO:0047480">
    <property type="term" value="F:UDP-N-acetylmuramoyl-tripeptide-D-alanyl-D-alanine ligase activity"/>
    <property type="evidence" value="ECO:0007669"/>
    <property type="project" value="UniProtKB-UniRule"/>
</dbReference>
<dbReference type="NCBIfam" id="TIGR01143">
    <property type="entry name" value="murF"/>
    <property type="match status" value="1"/>
</dbReference>
<dbReference type="Pfam" id="PF02875">
    <property type="entry name" value="Mur_ligase_C"/>
    <property type="match status" value="1"/>
</dbReference>
<evidence type="ECO:0000313" key="15">
    <source>
        <dbReference type="EMBL" id="TWP35188.1"/>
    </source>
</evidence>
<dbReference type="Gene3D" id="3.40.1390.10">
    <property type="entry name" value="MurE/MurF, N-terminal domain"/>
    <property type="match status" value="1"/>
</dbReference>
<organism evidence="15 16">
    <name type="scientific">Leekyejoonella antrihumi</name>
    <dbReference type="NCBI Taxonomy" id="1660198"/>
    <lineage>
        <taxon>Bacteria</taxon>
        <taxon>Bacillati</taxon>
        <taxon>Actinomycetota</taxon>
        <taxon>Actinomycetes</taxon>
        <taxon>Micrococcales</taxon>
        <taxon>Dermacoccaceae</taxon>
        <taxon>Leekyejoonella</taxon>
    </lineage>
</organism>
<dbReference type="SUPFAM" id="SSF53244">
    <property type="entry name" value="MurD-like peptide ligases, peptide-binding domain"/>
    <property type="match status" value="1"/>
</dbReference>
<dbReference type="EMBL" id="VCQV01000021">
    <property type="protein sequence ID" value="TWP35188.1"/>
    <property type="molecule type" value="Genomic_DNA"/>
</dbReference>
<dbReference type="Gene3D" id="3.90.190.20">
    <property type="entry name" value="Mur ligase, C-terminal domain"/>
    <property type="match status" value="1"/>
</dbReference>
<keyword evidence="2 10" id="KW-0436">Ligase</keyword>
<dbReference type="GO" id="GO:0008766">
    <property type="term" value="F:UDP-N-acetylmuramoylalanyl-D-glutamyl-2,6-diaminopimelate-D-alanyl-D-alanine ligase activity"/>
    <property type="evidence" value="ECO:0007669"/>
    <property type="project" value="RHEA"/>
</dbReference>
<feature type="binding site" evidence="10">
    <location>
        <begin position="108"/>
        <end position="114"/>
    </location>
    <ligand>
        <name>ATP</name>
        <dbReference type="ChEBI" id="CHEBI:30616"/>
    </ligand>
</feature>
<reference evidence="15 16" key="1">
    <citation type="submission" date="2019-05" db="EMBL/GenBank/DDBJ databases">
        <authorList>
            <person name="Lee S.D."/>
        </authorList>
    </citation>
    <scope>NUCLEOTIDE SEQUENCE [LARGE SCALE GENOMIC DNA]</scope>
    <source>
        <strain evidence="15 16">C5-26</strain>
    </source>
</reference>
<comment type="function">
    <text evidence="10 11">Involved in cell wall formation. Catalyzes the final step in the synthesis of UDP-N-acetylmuramoyl-pentapeptide, the precursor of murein.</text>
</comment>
<dbReference type="InterPro" id="IPR051046">
    <property type="entry name" value="MurCDEF_CellWall_CoF430Synth"/>
</dbReference>
<evidence type="ECO:0000256" key="8">
    <source>
        <dbReference type="ARBA" id="ARBA00023306"/>
    </source>
</evidence>
<dbReference type="GO" id="GO:0071555">
    <property type="term" value="P:cell wall organization"/>
    <property type="evidence" value="ECO:0007669"/>
    <property type="project" value="UniProtKB-KW"/>
</dbReference>
<keyword evidence="7 10" id="KW-0573">Peptidoglycan synthesis</keyword>
<dbReference type="PANTHER" id="PTHR43024">
    <property type="entry name" value="UDP-N-ACETYLMURAMOYL-TRIPEPTIDE--D-ALANYL-D-ALANINE LIGASE"/>
    <property type="match status" value="1"/>
</dbReference>
<evidence type="ECO:0000256" key="3">
    <source>
        <dbReference type="ARBA" id="ARBA00022618"/>
    </source>
</evidence>
<evidence type="ECO:0000256" key="2">
    <source>
        <dbReference type="ARBA" id="ARBA00022598"/>
    </source>
</evidence>
<keyword evidence="9 10" id="KW-0961">Cell wall biogenesis/degradation</keyword>
<comment type="caution">
    <text evidence="15">The sequence shown here is derived from an EMBL/GenBank/DDBJ whole genome shotgun (WGS) entry which is preliminary data.</text>
</comment>
<dbReference type="GO" id="GO:0009252">
    <property type="term" value="P:peptidoglycan biosynthetic process"/>
    <property type="evidence" value="ECO:0007669"/>
    <property type="project" value="UniProtKB-UniRule"/>
</dbReference>
<comment type="subcellular location">
    <subcellularLocation>
        <location evidence="10 11">Cytoplasm</location>
    </subcellularLocation>
</comment>
<dbReference type="Pfam" id="PF01225">
    <property type="entry name" value="Mur_ligase"/>
    <property type="match status" value="1"/>
</dbReference>
<dbReference type="HAMAP" id="MF_02019">
    <property type="entry name" value="MurF"/>
    <property type="match status" value="1"/>
</dbReference>
<dbReference type="InterPro" id="IPR036565">
    <property type="entry name" value="Mur-like_cat_sf"/>
</dbReference>
<dbReference type="GO" id="GO:0005524">
    <property type="term" value="F:ATP binding"/>
    <property type="evidence" value="ECO:0007669"/>
    <property type="project" value="UniProtKB-UniRule"/>
</dbReference>
<dbReference type="InterPro" id="IPR000713">
    <property type="entry name" value="Mur_ligase_N"/>
</dbReference>
<evidence type="ECO:0000259" key="13">
    <source>
        <dbReference type="Pfam" id="PF02875"/>
    </source>
</evidence>
<evidence type="ECO:0000256" key="7">
    <source>
        <dbReference type="ARBA" id="ARBA00022984"/>
    </source>
</evidence>
<dbReference type="SUPFAM" id="SSF63418">
    <property type="entry name" value="MurE/MurF N-terminal domain"/>
    <property type="match status" value="1"/>
</dbReference>
<name>A0A563DY38_9MICO</name>
<comment type="pathway">
    <text evidence="10 11">Cell wall biogenesis; peptidoglycan biosynthesis.</text>
</comment>
<comment type="similarity">
    <text evidence="10">Belongs to the MurCDEF family. MurF subfamily.</text>
</comment>
<gene>
    <name evidence="10" type="primary">murF</name>
    <name evidence="15" type="ORF">FGL98_14775</name>
</gene>
<evidence type="ECO:0000256" key="11">
    <source>
        <dbReference type="RuleBase" id="RU004136"/>
    </source>
</evidence>
<keyword evidence="3 10" id="KW-0132">Cell division</keyword>
<dbReference type="SUPFAM" id="SSF53623">
    <property type="entry name" value="MurD-like peptide ligases, catalytic domain"/>
    <property type="match status" value="1"/>
</dbReference>
<dbReference type="InterPro" id="IPR035911">
    <property type="entry name" value="MurE/MurF_N"/>
</dbReference>
<dbReference type="GO" id="GO:0051301">
    <property type="term" value="P:cell division"/>
    <property type="evidence" value="ECO:0007669"/>
    <property type="project" value="UniProtKB-KW"/>
</dbReference>
<dbReference type="InterPro" id="IPR036615">
    <property type="entry name" value="Mur_ligase_C_dom_sf"/>
</dbReference>
<evidence type="ECO:0000256" key="1">
    <source>
        <dbReference type="ARBA" id="ARBA00022490"/>
    </source>
</evidence>
<accession>A0A563DY38</accession>
<evidence type="ECO:0000313" key="16">
    <source>
        <dbReference type="Proteomes" id="UP000320244"/>
    </source>
</evidence>
<keyword evidence="4 10" id="KW-0547">Nucleotide-binding</keyword>
<keyword evidence="16" id="KW-1185">Reference proteome</keyword>
<dbReference type="Proteomes" id="UP000320244">
    <property type="component" value="Unassembled WGS sequence"/>
</dbReference>
<keyword evidence="5 10" id="KW-0067">ATP-binding</keyword>
<dbReference type="PANTHER" id="PTHR43024:SF1">
    <property type="entry name" value="UDP-N-ACETYLMURAMOYL-TRIPEPTIDE--D-ALANYL-D-ALANINE LIGASE"/>
    <property type="match status" value="1"/>
</dbReference>
<dbReference type="GO" id="GO:0005737">
    <property type="term" value="C:cytoplasm"/>
    <property type="evidence" value="ECO:0007669"/>
    <property type="project" value="UniProtKB-SubCell"/>
</dbReference>
<proteinExistence type="inferred from homology"/>
<dbReference type="AlphaFoldDB" id="A0A563DY38"/>
<evidence type="ECO:0000256" key="6">
    <source>
        <dbReference type="ARBA" id="ARBA00022960"/>
    </source>
</evidence>
<dbReference type="RefSeq" id="WP_146317774.1">
    <property type="nucleotide sequence ID" value="NZ_VCQV01000021.1"/>
</dbReference>
<reference evidence="15 16" key="2">
    <citation type="submission" date="2019-08" db="EMBL/GenBank/DDBJ databases">
        <title>Jejuicoccus antrihumi gen. nov., sp. nov., a new member of the family Dermacoccaceae isolated from a cave.</title>
        <authorList>
            <person name="Schumann P."/>
            <person name="Kim I.S."/>
        </authorList>
    </citation>
    <scope>NUCLEOTIDE SEQUENCE [LARGE SCALE GENOMIC DNA]</scope>
    <source>
        <strain evidence="15 16">C5-26</strain>
    </source>
</reference>
<evidence type="ECO:0000259" key="12">
    <source>
        <dbReference type="Pfam" id="PF01225"/>
    </source>
</evidence>
<protein>
    <recommendedName>
        <fullName evidence="10 11">UDP-N-acetylmuramoyl-tripeptide--D-alanyl-D-alanine ligase</fullName>
        <ecNumber evidence="10 11">6.3.2.10</ecNumber>
    </recommendedName>
    <alternativeName>
        <fullName evidence="10">D-alanyl-D-alanine-adding enzyme</fullName>
    </alternativeName>
</protein>
<dbReference type="EC" id="6.3.2.10" evidence="10 11"/>
<comment type="catalytic activity">
    <reaction evidence="10 11">
        <text>D-alanyl-D-alanine + UDP-N-acetyl-alpha-D-muramoyl-L-alanyl-gamma-D-glutamyl-meso-2,6-diaminopimelate + ATP = UDP-N-acetyl-alpha-D-muramoyl-L-alanyl-gamma-D-glutamyl-meso-2,6-diaminopimeloyl-D-alanyl-D-alanine + ADP + phosphate + H(+)</text>
        <dbReference type="Rhea" id="RHEA:28374"/>
        <dbReference type="ChEBI" id="CHEBI:15378"/>
        <dbReference type="ChEBI" id="CHEBI:30616"/>
        <dbReference type="ChEBI" id="CHEBI:43474"/>
        <dbReference type="ChEBI" id="CHEBI:57822"/>
        <dbReference type="ChEBI" id="CHEBI:61386"/>
        <dbReference type="ChEBI" id="CHEBI:83905"/>
        <dbReference type="ChEBI" id="CHEBI:456216"/>
        <dbReference type="EC" id="6.3.2.10"/>
    </reaction>
</comment>
<keyword evidence="1 10" id="KW-0963">Cytoplasm</keyword>
<feature type="domain" description="Mur ligase central" evidence="14">
    <location>
        <begin position="106"/>
        <end position="293"/>
    </location>
</feature>
<dbReference type="InterPro" id="IPR004101">
    <property type="entry name" value="Mur_ligase_C"/>
</dbReference>
<dbReference type="UniPathway" id="UPA00219"/>
<dbReference type="GO" id="GO:0008360">
    <property type="term" value="P:regulation of cell shape"/>
    <property type="evidence" value="ECO:0007669"/>
    <property type="project" value="UniProtKB-KW"/>
</dbReference>
<feature type="domain" description="Mur ligase C-terminal" evidence="13">
    <location>
        <begin position="317"/>
        <end position="440"/>
    </location>
</feature>
<dbReference type="InterPro" id="IPR005863">
    <property type="entry name" value="UDP-N-AcMur_synth"/>
</dbReference>
<evidence type="ECO:0000256" key="10">
    <source>
        <dbReference type="HAMAP-Rule" id="MF_02019"/>
    </source>
</evidence>
<sequence>MIPLQLTTIAELTGGALHGPDVLVDGPVVSDSREAQPGSLYVARIGEHADGHQYASSAAQAGAVATLGLRPVAEMPTVVVPDVQEAFAQLARGVVDRCSDLQIIGITGSSGKTSTKDMLGHVLEGHGETISPIGSLNSEVGVPLTVCRVTGSTRYLVAEMGASGVGHIAYLTRIAPPQIGVVLNVGAAHVGEFGSVEAIARTKAELVRALPQGGVAILNVDDARVAAMAAETAARVVRVGIGADADLRAIEVRLDEVGRPSFTVVGRAERAAVRLQLHGAHQVGNALAVIAAARALELPMDLIVDRLASARAVSRWRMEVHRLPNDVTLVNDAYNANPQSMAAALRALGQMGAGRRTIAVLGEMRELGQMSAEAHQEVGRIVAELGVRQLIVVGDGARGIASGAAGSAVHVEQVADVAAAHDLLADRLRPGDVVLLKSSRDSGLRYLGDRLVTEAGGEVAS</sequence>
<evidence type="ECO:0000259" key="14">
    <source>
        <dbReference type="Pfam" id="PF08245"/>
    </source>
</evidence>
<evidence type="ECO:0000256" key="9">
    <source>
        <dbReference type="ARBA" id="ARBA00023316"/>
    </source>
</evidence>
<keyword evidence="8 10" id="KW-0131">Cell cycle</keyword>